<keyword evidence="3 7" id="KW-0067">ATP-binding</keyword>
<name>A0AAX4PFS7_9CHLO</name>
<feature type="domain" description="Kinesin motor" evidence="10">
    <location>
        <begin position="11"/>
        <end position="357"/>
    </location>
</feature>
<feature type="coiled-coil region" evidence="8">
    <location>
        <begin position="513"/>
        <end position="848"/>
    </location>
</feature>
<dbReference type="Gene3D" id="1.10.287.1490">
    <property type="match status" value="1"/>
</dbReference>
<evidence type="ECO:0000256" key="2">
    <source>
        <dbReference type="ARBA" id="ARBA00022741"/>
    </source>
</evidence>
<sequence>MTAKGSGKIENIKVLVRVRPPSEAELSHGGYRKAVHATEDGRGCYLTAPGAPQDQGPSKPAFSYDNVVDENTEQERVFELVGKPIADAFLEGYHSNLLAYGQTGAGKTYTMQGDGSNEGKGLLPRCLDYVFGALERKRQEHEQKDLAYSYSAECSHLEIYNEVIFDLLDEQGVGKQITVREDGRKGVKVDGCCREQVGGASEALEIFVRGCESRHVGQTAANRESSRSHSVFVLTVEQKFPDVETGLERRTNASFYLVDLAGSERQKHSEAVGQTLKEACGINKSLSTLGNVIKSLVDINEGRERHIPYRDSKLTFLLKNSFGGMSKCSFVANVSPSVSALEETLSTLKFAQRAKTVKNTSSVQEETIGSVQALQQELRRAKAELLRLQSEGCAAGDALGKVVENLDEESRNHLDKVRSLLASERDAHQEERGRLAAEVESLRGLAKKLETSLKSTKLVVRLREQNLERLQGKLPPAPAEFWREQGGAAIRENEELKVQLECHPEVVKCRMEIEQLGRENGRLKERLEQEVESQIFVFKENAKAAMEELHFLIKDREALQTEHNQLSDEHDRLKEDNFLDLQGAFDKLEATMNANEDLKGKNERAGQEAGKLRDEVAALEAALEEATRTIERTQRAYEEVQADLAAHAKMCDELSDNVMEITNRLSTMQKQKETVEASFETLKSEMDAQKEAHNNECTQLSDQIQTVQQEKQSVEANMESLKSEIAAKTQAHNDECTELNGQIKTIQEQKETVEASFETLKSEMDAQKEAHNNECTQLSDQIQTVQHEKHSVEANMESLKSEIAAKTQAHNNECTELNGQIKTIQEQKETVEASFETLKSEMDAQKEAHKLEMDGAAQKIGDLQSLVDELTMKATRIESEESAYVEKVQTLEKELAEKSGILEQSHEVAVKAEEEAGRLRSDLANLRESYDAAQEDLAALRASNEDSVAELRSELSAAAQRYENAAEEAKAEASRQEGLREELEDSLKSVISGLKADLQSARQDRMSVEANMESLKSEIAAKTQAHNDECTELNGQIKTIQEQKETVEASFETLKSEMDAQKEAHNNECTQLSDQIQTVQQEKESVEAKLAALKSDVAAQREASNRSRADEAKILELESALAKARQAEAELKMKTRESLSSCNTAMEEVKKLEAESSRARKTEEGLEDKLREAEGELQRFRRLYAESQQERQDLERERSSLASQLDSECEKRQAAIMAKVQSESKLSEAREEARESADQLMEDLEEASADRERLRRRVRELEIDVARSQSPSTPANDENRIARSASLMLGSAQRRPFGDASNRIKSIELTPQGKEQRSKQGEKTRQLHKVKAHLSAIESAISSRSSSRYALRTRNRVTYKE</sequence>
<evidence type="ECO:0000256" key="6">
    <source>
        <dbReference type="ARBA" id="ARBA00034488"/>
    </source>
</evidence>
<evidence type="ECO:0000313" key="12">
    <source>
        <dbReference type="Proteomes" id="UP001472866"/>
    </source>
</evidence>
<keyword evidence="1" id="KW-0493">Microtubule</keyword>
<keyword evidence="12" id="KW-1185">Reference proteome</keyword>
<dbReference type="PROSITE" id="PS50067">
    <property type="entry name" value="KINESIN_MOTOR_2"/>
    <property type="match status" value="1"/>
</dbReference>
<dbReference type="CDD" id="cd00106">
    <property type="entry name" value="KISc"/>
    <property type="match status" value="1"/>
</dbReference>
<dbReference type="Proteomes" id="UP001472866">
    <property type="component" value="Chromosome 09"/>
</dbReference>
<feature type="binding site" evidence="7">
    <location>
        <begin position="101"/>
        <end position="108"/>
    </location>
    <ligand>
        <name>ATP</name>
        <dbReference type="ChEBI" id="CHEBI:30616"/>
    </ligand>
</feature>
<dbReference type="Gene3D" id="1.20.5.1160">
    <property type="entry name" value="Vasodilator-stimulated phosphoprotein"/>
    <property type="match status" value="1"/>
</dbReference>
<evidence type="ECO:0000256" key="8">
    <source>
        <dbReference type="SAM" id="Coils"/>
    </source>
</evidence>
<feature type="compositionally biased region" description="Basic and acidic residues" evidence="9">
    <location>
        <begin position="1188"/>
        <end position="1199"/>
    </location>
</feature>
<dbReference type="EMBL" id="CP151509">
    <property type="protein sequence ID" value="WZN64490.1"/>
    <property type="molecule type" value="Genomic_DNA"/>
</dbReference>
<feature type="compositionally biased region" description="Basic residues" evidence="9">
    <location>
        <begin position="1351"/>
        <end position="1361"/>
    </location>
</feature>
<evidence type="ECO:0000256" key="1">
    <source>
        <dbReference type="ARBA" id="ARBA00022701"/>
    </source>
</evidence>
<feature type="compositionally biased region" description="Basic and acidic residues" evidence="9">
    <location>
        <begin position="1314"/>
        <end position="1325"/>
    </location>
</feature>
<dbReference type="InterPro" id="IPR036961">
    <property type="entry name" value="Kinesin_motor_dom_sf"/>
</dbReference>
<comment type="similarity">
    <text evidence="6">Belongs to the TRAFAC class myosin-kinesin ATPase superfamily. Kinesin family. KIN-12 subfamily.</text>
</comment>
<dbReference type="SMART" id="SM00129">
    <property type="entry name" value="KISc"/>
    <property type="match status" value="1"/>
</dbReference>
<feature type="compositionally biased region" description="Low complexity" evidence="9">
    <location>
        <begin position="1335"/>
        <end position="1348"/>
    </location>
</feature>
<dbReference type="InterPro" id="IPR001752">
    <property type="entry name" value="Kinesin_motor_dom"/>
</dbReference>
<dbReference type="InterPro" id="IPR044986">
    <property type="entry name" value="KIF15/KIN-12"/>
</dbReference>
<evidence type="ECO:0000313" key="11">
    <source>
        <dbReference type="EMBL" id="WZN64490.1"/>
    </source>
</evidence>
<reference evidence="11 12" key="1">
    <citation type="submission" date="2024-03" db="EMBL/GenBank/DDBJ databases">
        <title>Complete genome sequence of the green alga Chloropicon roscoffensis RCC1871.</title>
        <authorList>
            <person name="Lemieux C."/>
            <person name="Pombert J.-F."/>
            <person name="Otis C."/>
            <person name="Turmel M."/>
        </authorList>
    </citation>
    <scope>NUCLEOTIDE SEQUENCE [LARGE SCALE GENOMIC DNA]</scope>
    <source>
        <strain evidence="11 12">RCC1871</strain>
    </source>
</reference>
<gene>
    <name evidence="11" type="ORF">HKI87_09g60470</name>
</gene>
<accession>A0AAX4PFS7</accession>
<feature type="coiled-coil region" evidence="8">
    <location>
        <begin position="364"/>
        <end position="391"/>
    </location>
</feature>
<dbReference type="PROSITE" id="PS00411">
    <property type="entry name" value="KINESIN_MOTOR_1"/>
    <property type="match status" value="1"/>
</dbReference>
<dbReference type="InterPro" id="IPR027417">
    <property type="entry name" value="P-loop_NTPase"/>
</dbReference>
<dbReference type="PRINTS" id="PR00380">
    <property type="entry name" value="KINESINHEAVY"/>
</dbReference>
<evidence type="ECO:0000259" key="10">
    <source>
        <dbReference type="PROSITE" id="PS50067"/>
    </source>
</evidence>
<dbReference type="GO" id="GO:0005524">
    <property type="term" value="F:ATP binding"/>
    <property type="evidence" value="ECO:0007669"/>
    <property type="project" value="UniProtKB-UniRule"/>
</dbReference>
<evidence type="ECO:0000256" key="5">
    <source>
        <dbReference type="ARBA" id="ARBA00023175"/>
    </source>
</evidence>
<keyword evidence="4 8" id="KW-0175">Coiled coil</keyword>
<dbReference type="GO" id="GO:0005874">
    <property type="term" value="C:microtubule"/>
    <property type="evidence" value="ECO:0007669"/>
    <property type="project" value="UniProtKB-KW"/>
</dbReference>
<organism evidence="11 12">
    <name type="scientific">Chloropicon roscoffensis</name>
    <dbReference type="NCBI Taxonomy" id="1461544"/>
    <lineage>
        <taxon>Eukaryota</taxon>
        <taxon>Viridiplantae</taxon>
        <taxon>Chlorophyta</taxon>
        <taxon>Chloropicophyceae</taxon>
        <taxon>Chloropicales</taxon>
        <taxon>Chloropicaceae</taxon>
        <taxon>Chloropicon</taxon>
    </lineage>
</organism>
<keyword evidence="5 7" id="KW-0505">Motor protein</keyword>
<evidence type="ECO:0000256" key="4">
    <source>
        <dbReference type="ARBA" id="ARBA00023054"/>
    </source>
</evidence>
<dbReference type="Pfam" id="PF00225">
    <property type="entry name" value="Kinesin"/>
    <property type="match status" value="1"/>
</dbReference>
<dbReference type="InterPro" id="IPR019821">
    <property type="entry name" value="Kinesin_motor_CS"/>
</dbReference>
<proteinExistence type="inferred from homology"/>
<dbReference type="GO" id="GO:0003777">
    <property type="term" value="F:microtubule motor activity"/>
    <property type="evidence" value="ECO:0007669"/>
    <property type="project" value="InterPro"/>
</dbReference>
<dbReference type="PANTHER" id="PTHR37739">
    <property type="entry name" value="KINESIN-LIKE PROTEIN KIN-12D"/>
    <property type="match status" value="1"/>
</dbReference>
<dbReference type="SUPFAM" id="SSF52540">
    <property type="entry name" value="P-loop containing nucleoside triphosphate hydrolases"/>
    <property type="match status" value="1"/>
</dbReference>
<evidence type="ECO:0000256" key="3">
    <source>
        <dbReference type="ARBA" id="ARBA00022840"/>
    </source>
</evidence>
<evidence type="ECO:0000256" key="7">
    <source>
        <dbReference type="PROSITE-ProRule" id="PRU00283"/>
    </source>
</evidence>
<dbReference type="GO" id="GO:0008017">
    <property type="term" value="F:microtubule binding"/>
    <property type="evidence" value="ECO:0007669"/>
    <property type="project" value="InterPro"/>
</dbReference>
<protein>
    <submittedName>
        <fullName evidence="11">Kinesin-like protein</fullName>
    </submittedName>
</protein>
<feature type="compositionally biased region" description="Basic and acidic residues" evidence="9">
    <location>
        <begin position="1225"/>
        <end position="1237"/>
    </location>
</feature>
<feature type="region of interest" description="Disordered" evidence="9">
    <location>
        <begin position="1148"/>
        <end position="1172"/>
    </location>
</feature>
<dbReference type="GO" id="GO:0007018">
    <property type="term" value="P:microtubule-based movement"/>
    <property type="evidence" value="ECO:0007669"/>
    <property type="project" value="InterPro"/>
</dbReference>
<feature type="region of interest" description="Disordered" evidence="9">
    <location>
        <begin position="1187"/>
        <end position="1252"/>
    </location>
</feature>
<evidence type="ECO:0000256" key="9">
    <source>
        <dbReference type="SAM" id="MobiDB-lite"/>
    </source>
</evidence>
<keyword evidence="2 7" id="KW-0547">Nucleotide-binding</keyword>
<feature type="region of interest" description="Disordered" evidence="9">
    <location>
        <begin position="1265"/>
        <end position="1361"/>
    </location>
</feature>
<dbReference type="Gene3D" id="3.40.850.10">
    <property type="entry name" value="Kinesin motor domain"/>
    <property type="match status" value="1"/>
</dbReference>
<dbReference type="PANTHER" id="PTHR37739:SF13">
    <property type="entry name" value="KINESIN MOTOR DOMAIN-CONTAINING PROTEIN"/>
    <property type="match status" value="1"/>
</dbReference>
<feature type="compositionally biased region" description="Polar residues" evidence="9">
    <location>
        <begin position="1267"/>
        <end position="1276"/>
    </location>
</feature>